<feature type="disulfide bond" evidence="2">
    <location>
        <begin position="165"/>
        <end position="192"/>
    </location>
</feature>
<keyword evidence="3" id="KW-0732">Signal</keyword>
<feature type="chain" id="PRO_5004717365" description="Sushi domain-containing protein" evidence="3">
    <location>
        <begin position="18"/>
        <end position="217"/>
    </location>
</feature>
<dbReference type="KEGG" id="lgi:LOTGIDRAFT_157056"/>
<evidence type="ECO:0000256" key="1">
    <source>
        <dbReference type="ARBA" id="ARBA00023157"/>
    </source>
</evidence>
<dbReference type="EMBL" id="KB200129">
    <property type="protein sequence ID" value="ESP03092.1"/>
    <property type="molecule type" value="Genomic_DNA"/>
</dbReference>
<evidence type="ECO:0000256" key="3">
    <source>
        <dbReference type="SAM" id="SignalP"/>
    </source>
</evidence>
<dbReference type="CDD" id="cd00033">
    <property type="entry name" value="CCP"/>
    <property type="match status" value="1"/>
</dbReference>
<keyword evidence="2" id="KW-0768">Sushi</keyword>
<dbReference type="InterPro" id="IPR000436">
    <property type="entry name" value="Sushi_SCR_CCP_dom"/>
</dbReference>
<dbReference type="OMA" id="TCAETGM"/>
<sequence length="217" mass="23738">MQFQLLFVAICLNEAIGKLMCGANIEPKQGRLQVSGFGNFIVQNFYQCLNLGMRIEMSKSVNYDTISRNCQLNMVALSNDNTMTPTPSSLYSPISRQQCQKGTDGLKRVCGSDVCDKVKFCVSVGSTQRTQCLSIVKSCGKPPPVNKTTVDYTSTSWMAKAKYDCSEGYKYVNGSQIIQCTNRGWTVPGIVCASDITSNSIRSVNDNDESGPGSIEQ</sequence>
<comment type="caution">
    <text evidence="2">Lacks conserved residue(s) required for the propagation of feature annotation.</text>
</comment>
<evidence type="ECO:0000313" key="6">
    <source>
        <dbReference type="Proteomes" id="UP000030746"/>
    </source>
</evidence>
<dbReference type="HOGENOM" id="CLU_1273498_0_0_1"/>
<dbReference type="GeneID" id="20237186"/>
<proteinExistence type="predicted"/>
<evidence type="ECO:0000259" key="4">
    <source>
        <dbReference type="PROSITE" id="PS50923"/>
    </source>
</evidence>
<dbReference type="AlphaFoldDB" id="V4BAU8"/>
<dbReference type="SUPFAM" id="SSF57535">
    <property type="entry name" value="Complement control module/SCR domain"/>
    <property type="match status" value="1"/>
</dbReference>
<keyword evidence="6" id="KW-1185">Reference proteome</keyword>
<evidence type="ECO:0000256" key="2">
    <source>
        <dbReference type="PROSITE-ProRule" id="PRU00302"/>
    </source>
</evidence>
<feature type="signal peptide" evidence="3">
    <location>
        <begin position="1"/>
        <end position="17"/>
    </location>
</feature>
<dbReference type="RefSeq" id="XP_009046562.1">
    <property type="nucleotide sequence ID" value="XM_009048314.1"/>
</dbReference>
<dbReference type="Gene3D" id="2.10.70.10">
    <property type="entry name" value="Complement Module, domain 1"/>
    <property type="match status" value="1"/>
</dbReference>
<dbReference type="Proteomes" id="UP000030746">
    <property type="component" value="Unassembled WGS sequence"/>
</dbReference>
<dbReference type="CTD" id="20237186"/>
<feature type="domain" description="Sushi" evidence="4">
    <location>
        <begin position="137"/>
        <end position="194"/>
    </location>
</feature>
<name>V4BAU8_LOTGI</name>
<evidence type="ECO:0000313" key="5">
    <source>
        <dbReference type="EMBL" id="ESP03092.1"/>
    </source>
</evidence>
<gene>
    <name evidence="5" type="ORF">LOTGIDRAFT_157056</name>
</gene>
<reference evidence="5 6" key="1">
    <citation type="journal article" date="2013" name="Nature">
        <title>Insights into bilaterian evolution from three spiralian genomes.</title>
        <authorList>
            <person name="Simakov O."/>
            <person name="Marletaz F."/>
            <person name="Cho S.J."/>
            <person name="Edsinger-Gonzales E."/>
            <person name="Havlak P."/>
            <person name="Hellsten U."/>
            <person name="Kuo D.H."/>
            <person name="Larsson T."/>
            <person name="Lv J."/>
            <person name="Arendt D."/>
            <person name="Savage R."/>
            <person name="Osoegawa K."/>
            <person name="de Jong P."/>
            <person name="Grimwood J."/>
            <person name="Chapman J.A."/>
            <person name="Shapiro H."/>
            <person name="Aerts A."/>
            <person name="Otillar R.P."/>
            <person name="Terry A.Y."/>
            <person name="Boore J.L."/>
            <person name="Grigoriev I.V."/>
            <person name="Lindberg D.R."/>
            <person name="Seaver E.C."/>
            <person name="Weisblat D.A."/>
            <person name="Putnam N.H."/>
            <person name="Rokhsar D.S."/>
        </authorList>
    </citation>
    <scope>NUCLEOTIDE SEQUENCE [LARGE SCALE GENOMIC DNA]</scope>
</reference>
<organism evidence="5 6">
    <name type="scientific">Lottia gigantea</name>
    <name type="common">Giant owl limpet</name>
    <dbReference type="NCBI Taxonomy" id="225164"/>
    <lineage>
        <taxon>Eukaryota</taxon>
        <taxon>Metazoa</taxon>
        <taxon>Spiralia</taxon>
        <taxon>Lophotrochozoa</taxon>
        <taxon>Mollusca</taxon>
        <taxon>Gastropoda</taxon>
        <taxon>Patellogastropoda</taxon>
        <taxon>Lottioidea</taxon>
        <taxon>Lottiidae</taxon>
        <taxon>Lottia</taxon>
    </lineage>
</organism>
<dbReference type="Pfam" id="PF00084">
    <property type="entry name" value="Sushi"/>
    <property type="match status" value="1"/>
</dbReference>
<accession>V4BAU8</accession>
<dbReference type="SMART" id="SM00032">
    <property type="entry name" value="CCP"/>
    <property type="match status" value="1"/>
</dbReference>
<keyword evidence="1 2" id="KW-1015">Disulfide bond</keyword>
<dbReference type="InterPro" id="IPR035976">
    <property type="entry name" value="Sushi/SCR/CCP_sf"/>
</dbReference>
<dbReference type="PROSITE" id="PS50923">
    <property type="entry name" value="SUSHI"/>
    <property type="match status" value="1"/>
</dbReference>
<protein>
    <recommendedName>
        <fullName evidence="4">Sushi domain-containing protein</fullName>
    </recommendedName>
</protein>